<evidence type="ECO:0000313" key="2">
    <source>
        <dbReference type="EMBL" id="MFD2570440.1"/>
    </source>
</evidence>
<proteinExistence type="predicted"/>
<organism evidence="2 3">
    <name type="scientific">Spirosoma soli</name>
    <dbReference type="NCBI Taxonomy" id="1770529"/>
    <lineage>
        <taxon>Bacteria</taxon>
        <taxon>Pseudomonadati</taxon>
        <taxon>Bacteroidota</taxon>
        <taxon>Cytophagia</taxon>
        <taxon>Cytophagales</taxon>
        <taxon>Cytophagaceae</taxon>
        <taxon>Spirosoma</taxon>
    </lineage>
</organism>
<feature type="transmembrane region" description="Helical" evidence="1">
    <location>
        <begin position="54"/>
        <end position="72"/>
    </location>
</feature>
<dbReference type="InterPro" id="IPR013901">
    <property type="entry name" value="Anthrone_oxy"/>
</dbReference>
<keyword evidence="1" id="KW-0472">Membrane</keyword>
<dbReference type="EMBL" id="JBHULN010000003">
    <property type="protein sequence ID" value="MFD2570440.1"/>
    <property type="molecule type" value="Genomic_DNA"/>
</dbReference>
<dbReference type="RefSeq" id="WP_381521113.1">
    <property type="nucleotide sequence ID" value="NZ_JBHULN010000003.1"/>
</dbReference>
<dbReference type="Proteomes" id="UP001597469">
    <property type="component" value="Unassembled WGS sequence"/>
</dbReference>
<sequence>MNTILLGITATTTALMSGLFYAFSWAVMPGLKRLPDAAYIAAMQSINRAIQNPVFFAAFLGAALLLPLSTYLEYSPSKPVSLRFWLLLVASVVYIVGVIGVTSAGNVPLNETLDAFDVQSASVSDIANHRRAFEVRWSQFHTIRTGASFLTILLVVAACLRPDTH</sequence>
<protein>
    <submittedName>
        <fullName evidence="2">DUF1772 domain-containing protein</fullName>
    </submittedName>
</protein>
<keyword evidence="3" id="KW-1185">Reference proteome</keyword>
<reference evidence="3" key="1">
    <citation type="journal article" date="2019" name="Int. J. Syst. Evol. Microbiol.">
        <title>The Global Catalogue of Microorganisms (GCM) 10K type strain sequencing project: providing services to taxonomists for standard genome sequencing and annotation.</title>
        <authorList>
            <consortium name="The Broad Institute Genomics Platform"/>
            <consortium name="The Broad Institute Genome Sequencing Center for Infectious Disease"/>
            <person name="Wu L."/>
            <person name="Ma J."/>
        </authorList>
    </citation>
    <scope>NUCLEOTIDE SEQUENCE [LARGE SCALE GENOMIC DNA]</scope>
    <source>
        <strain evidence="3">KCTC 42805</strain>
    </source>
</reference>
<dbReference type="Pfam" id="PF08592">
    <property type="entry name" value="Anthrone_oxy"/>
    <property type="match status" value="1"/>
</dbReference>
<feature type="transmembrane region" description="Helical" evidence="1">
    <location>
        <begin position="143"/>
        <end position="160"/>
    </location>
</feature>
<accession>A0ABW5M060</accession>
<gene>
    <name evidence="2" type="ORF">ACFSUS_07335</name>
</gene>
<evidence type="ECO:0000256" key="1">
    <source>
        <dbReference type="SAM" id="Phobius"/>
    </source>
</evidence>
<keyword evidence="1" id="KW-1133">Transmembrane helix</keyword>
<keyword evidence="1" id="KW-0812">Transmembrane</keyword>
<feature type="transmembrane region" description="Helical" evidence="1">
    <location>
        <begin position="84"/>
        <end position="104"/>
    </location>
</feature>
<comment type="caution">
    <text evidence="2">The sequence shown here is derived from an EMBL/GenBank/DDBJ whole genome shotgun (WGS) entry which is preliminary data.</text>
</comment>
<name>A0ABW5M060_9BACT</name>
<evidence type="ECO:0000313" key="3">
    <source>
        <dbReference type="Proteomes" id="UP001597469"/>
    </source>
</evidence>